<proteinExistence type="predicted"/>
<dbReference type="AlphaFoldDB" id="A0A7C8I8M3"/>
<sequence length="544" mass="63479">MDQLPQELVDRICSYLDAEGLRTTYNVSSKLRRAAEEHAEQHRTQSRDLTHVNERAFVSRYGGFRLRYLEDVEFTTSFGDLDAFADGYDCRESADEQHHKYSMLTYHIQDLFRILKMVEERAGDRNRGKYQLTIYSLPQDYTNNEYRCPHREHEQWRTHLTEPETLPYIMSVQSLELPNGGDRAKLDYRVVLDLISRFPNLECLDCHLGNYEWTPRYKHEPANTLIYDYDGPRRDTRHSFGDAIKTIIIPESLQHVNLDFLRDDADDLDHWKAMPNLVSPALKDPFSTSLRILSYHLKEITLRVQADETLFWPQDGSTPVWPHLQYIRVMFHMVSPSGTWYFEGPGGEGGGSTGYEVNESSYPPLEATEEDKFLDAESKAWRRGLWNTSDFCFRISPSESTLGPFLASFAKAAANMPALKSALLWSSLRWTVDRGSPNEREQFDYFQPPQEFFQSPRRRSGWGVMYDRSGNYPALTLTSRDPNCKARELWWKVGKWRPSPQLHDLFQNIGRREHGEALIEHWHDDEGSQRSVPQWLFEELTPAE</sequence>
<keyword evidence="3" id="KW-1185">Reference proteome</keyword>
<evidence type="ECO:0000313" key="3">
    <source>
        <dbReference type="Proteomes" id="UP000481861"/>
    </source>
</evidence>
<gene>
    <name evidence="2" type="ORF">BDV95DRAFT_629382</name>
</gene>
<dbReference type="InterPro" id="IPR036047">
    <property type="entry name" value="F-box-like_dom_sf"/>
</dbReference>
<dbReference type="EMBL" id="JAADJZ010000014">
    <property type="protein sequence ID" value="KAF2870073.1"/>
    <property type="molecule type" value="Genomic_DNA"/>
</dbReference>
<dbReference type="SUPFAM" id="SSF81383">
    <property type="entry name" value="F-box domain"/>
    <property type="match status" value="1"/>
</dbReference>
<dbReference type="PROSITE" id="PS50181">
    <property type="entry name" value="FBOX"/>
    <property type="match status" value="1"/>
</dbReference>
<dbReference type="CDD" id="cd09917">
    <property type="entry name" value="F-box_SF"/>
    <property type="match status" value="1"/>
</dbReference>
<evidence type="ECO:0000259" key="1">
    <source>
        <dbReference type="PROSITE" id="PS50181"/>
    </source>
</evidence>
<evidence type="ECO:0000313" key="2">
    <source>
        <dbReference type="EMBL" id="KAF2870073.1"/>
    </source>
</evidence>
<reference evidence="2 3" key="1">
    <citation type="submission" date="2020-01" db="EMBL/GenBank/DDBJ databases">
        <authorList>
            <consortium name="DOE Joint Genome Institute"/>
            <person name="Haridas S."/>
            <person name="Albert R."/>
            <person name="Binder M."/>
            <person name="Bloem J."/>
            <person name="Labutti K."/>
            <person name="Salamov A."/>
            <person name="Andreopoulos B."/>
            <person name="Baker S.E."/>
            <person name="Barry K."/>
            <person name="Bills G."/>
            <person name="Bluhm B.H."/>
            <person name="Cannon C."/>
            <person name="Castanera R."/>
            <person name="Culley D.E."/>
            <person name="Daum C."/>
            <person name="Ezra D."/>
            <person name="Gonzalez J.B."/>
            <person name="Henrissat B."/>
            <person name="Kuo A."/>
            <person name="Liang C."/>
            <person name="Lipzen A."/>
            <person name="Lutzoni F."/>
            <person name="Magnuson J."/>
            <person name="Mondo S."/>
            <person name="Nolan M."/>
            <person name="Ohm R."/>
            <person name="Pangilinan J."/>
            <person name="Park H.-J.H."/>
            <person name="Ramirez L."/>
            <person name="Alfaro M."/>
            <person name="Sun H."/>
            <person name="Tritt A."/>
            <person name="Yoshinaga Y."/>
            <person name="Zwiers L.-H.L."/>
            <person name="Turgeon B.G."/>
            <person name="Goodwin S.B."/>
            <person name="Spatafora J.W."/>
            <person name="Crous P.W."/>
            <person name="Grigoriev I.V."/>
        </authorList>
    </citation>
    <scope>NUCLEOTIDE SEQUENCE [LARGE SCALE GENOMIC DNA]</scope>
    <source>
        <strain evidence="2 3">CBS 611.86</strain>
    </source>
</reference>
<organism evidence="2 3">
    <name type="scientific">Massariosphaeria phaeospora</name>
    <dbReference type="NCBI Taxonomy" id="100035"/>
    <lineage>
        <taxon>Eukaryota</taxon>
        <taxon>Fungi</taxon>
        <taxon>Dikarya</taxon>
        <taxon>Ascomycota</taxon>
        <taxon>Pezizomycotina</taxon>
        <taxon>Dothideomycetes</taxon>
        <taxon>Pleosporomycetidae</taxon>
        <taxon>Pleosporales</taxon>
        <taxon>Pleosporales incertae sedis</taxon>
        <taxon>Massariosphaeria</taxon>
    </lineage>
</organism>
<dbReference type="Proteomes" id="UP000481861">
    <property type="component" value="Unassembled WGS sequence"/>
</dbReference>
<name>A0A7C8I8M3_9PLEO</name>
<accession>A0A7C8I8M3</accession>
<protein>
    <recommendedName>
        <fullName evidence="1">F-box domain-containing protein</fullName>
    </recommendedName>
</protein>
<dbReference type="InterPro" id="IPR001810">
    <property type="entry name" value="F-box_dom"/>
</dbReference>
<comment type="caution">
    <text evidence="2">The sequence shown here is derived from an EMBL/GenBank/DDBJ whole genome shotgun (WGS) entry which is preliminary data.</text>
</comment>
<dbReference type="OrthoDB" id="5985073at2759"/>
<feature type="domain" description="F-box" evidence="1">
    <location>
        <begin position="1"/>
        <end position="45"/>
    </location>
</feature>